<dbReference type="InterPro" id="IPR050164">
    <property type="entry name" value="Peptidase_C19"/>
</dbReference>
<dbReference type="InterPro" id="IPR028889">
    <property type="entry name" value="USP"/>
</dbReference>
<feature type="region of interest" description="Disordered" evidence="8">
    <location>
        <begin position="1"/>
        <end position="56"/>
    </location>
</feature>
<evidence type="ECO:0000256" key="1">
    <source>
        <dbReference type="ARBA" id="ARBA00000707"/>
    </source>
</evidence>
<dbReference type="InterPro" id="IPR001394">
    <property type="entry name" value="Peptidase_C19_UCH"/>
</dbReference>
<dbReference type="InterPro" id="IPR038765">
    <property type="entry name" value="Papain-like_cys_pep_sf"/>
</dbReference>
<evidence type="ECO:0000256" key="4">
    <source>
        <dbReference type="ARBA" id="ARBA00022670"/>
    </source>
</evidence>
<dbReference type="GO" id="GO:0005634">
    <property type="term" value="C:nucleus"/>
    <property type="evidence" value="ECO:0007669"/>
    <property type="project" value="TreeGrafter"/>
</dbReference>
<gene>
    <name evidence="10" type="ORF">EV356DRAFT_507410</name>
</gene>
<comment type="similarity">
    <text evidence="2">Belongs to the peptidase C19 family.</text>
</comment>
<comment type="catalytic activity">
    <reaction evidence="1">
        <text>Thiol-dependent hydrolysis of ester, thioester, amide, peptide and isopeptide bonds formed by the C-terminal Gly of ubiquitin (a 76-residue protein attached to proteins as an intracellular targeting signal).</text>
        <dbReference type="EC" id="3.4.19.12"/>
    </reaction>
</comment>
<evidence type="ECO:0000259" key="9">
    <source>
        <dbReference type="PROSITE" id="PS50235"/>
    </source>
</evidence>
<evidence type="ECO:0000256" key="2">
    <source>
        <dbReference type="ARBA" id="ARBA00009085"/>
    </source>
</evidence>
<dbReference type="Proteomes" id="UP000800092">
    <property type="component" value="Unassembled WGS sequence"/>
</dbReference>
<dbReference type="Pfam" id="PF00443">
    <property type="entry name" value="UCH"/>
    <property type="match status" value="1"/>
</dbReference>
<keyword evidence="7" id="KW-0788">Thiol protease</keyword>
<dbReference type="CDD" id="cd02257">
    <property type="entry name" value="Peptidase_C19"/>
    <property type="match status" value="1"/>
</dbReference>
<dbReference type="OrthoDB" id="289038at2759"/>
<evidence type="ECO:0000256" key="7">
    <source>
        <dbReference type="ARBA" id="ARBA00022807"/>
    </source>
</evidence>
<dbReference type="PANTHER" id="PTHR24006">
    <property type="entry name" value="UBIQUITIN CARBOXYL-TERMINAL HYDROLASE"/>
    <property type="match status" value="1"/>
</dbReference>
<keyword evidence="4" id="KW-0645">Protease</keyword>
<dbReference type="GO" id="GO:0005829">
    <property type="term" value="C:cytosol"/>
    <property type="evidence" value="ECO:0007669"/>
    <property type="project" value="TreeGrafter"/>
</dbReference>
<sequence>MGLPSKISSPAAPCSKIRSSTSPKRAPKSSRASLESPDRVTKLAQKPSKIKQRKANGRHLQLIEANGDIIDSVAVPSNFNTKLKDLLDNAIHFQEANNHTESAPTQQDTKIAYPEPHGIPRRNTAFCYRLALLQALAHAPPFCTALRASKKFCGTHLNCNRNCKPCLACTLNRVLRCYWHASSDLDDAVRSFHGACRDTTSPSAWPYRASEHADIQEFLLWLGEVVRAQHPLASTFAATLDVGSEGSWSCRHCGRVHRKAEASLGLSVGISVPRRGLDLLSYLREDMAEVVEVRCDAPRCRTNERRQRRVRFTKLPRVLFVHLKRFEYSPRRGPVKIGSQVKFPEILSLKEFVENGVDGTRYELMAYVAHQGNLEHGHYVAMVKGPRGISLVDDDRVQRKRDWYDFPAGFSPYLLVYVQK</sequence>
<evidence type="ECO:0000313" key="11">
    <source>
        <dbReference type="Proteomes" id="UP000800092"/>
    </source>
</evidence>
<keyword evidence="5" id="KW-0833">Ubl conjugation pathway</keyword>
<evidence type="ECO:0000256" key="6">
    <source>
        <dbReference type="ARBA" id="ARBA00022801"/>
    </source>
</evidence>
<proteinExistence type="inferred from homology"/>
<dbReference type="EC" id="3.4.19.12" evidence="3"/>
<accession>A0A6A6HK98</accession>
<evidence type="ECO:0000256" key="3">
    <source>
        <dbReference type="ARBA" id="ARBA00012759"/>
    </source>
</evidence>
<dbReference type="GO" id="GO:0006508">
    <property type="term" value="P:proteolysis"/>
    <property type="evidence" value="ECO:0007669"/>
    <property type="project" value="UniProtKB-KW"/>
</dbReference>
<dbReference type="EMBL" id="ML991776">
    <property type="protein sequence ID" value="KAF2238312.1"/>
    <property type="molecule type" value="Genomic_DNA"/>
</dbReference>
<dbReference type="SUPFAM" id="SSF54001">
    <property type="entry name" value="Cysteine proteinases"/>
    <property type="match status" value="1"/>
</dbReference>
<keyword evidence="6" id="KW-0378">Hydrolase</keyword>
<dbReference type="GO" id="GO:0016579">
    <property type="term" value="P:protein deubiquitination"/>
    <property type="evidence" value="ECO:0007669"/>
    <property type="project" value="InterPro"/>
</dbReference>
<dbReference type="GO" id="GO:0004843">
    <property type="term" value="F:cysteine-type deubiquitinase activity"/>
    <property type="evidence" value="ECO:0007669"/>
    <property type="project" value="UniProtKB-EC"/>
</dbReference>
<dbReference type="AlphaFoldDB" id="A0A6A6HK98"/>
<feature type="domain" description="USP" evidence="9">
    <location>
        <begin position="117"/>
        <end position="420"/>
    </location>
</feature>
<evidence type="ECO:0000256" key="5">
    <source>
        <dbReference type="ARBA" id="ARBA00022786"/>
    </source>
</evidence>
<dbReference type="Gene3D" id="3.90.70.10">
    <property type="entry name" value="Cysteine proteinases"/>
    <property type="match status" value="1"/>
</dbReference>
<name>A0A6A6HK98_VIRVR</name>
<evidence type="ECO:0000256" key="8">
    <source>
        <dbReference type="SAM" id="MobiDB-lite"/>
    </source>
</evidence>
<dbReference type="PANTHER" id="PTHR24006:SF758">
    <property type="entry name" value="UBIQUITIN CARBOXYL-TERMINAL HYDROLASE 36"/>
    <property type="match status" value="1"/>
</dbReference>
<reference evidence="10" key="1">
    <citation type="journal article" date="2020" name="Stud. Mycol.">
        <title>101 Dothideomycetes genomes: a test case for predicting lifestyles and emergence of pathogens.</title>
        <authorList>
            <person name="Haridas S."/>
            <person name="Albert R."/>
            <person name="Binder M."/>
            <person name="Bloem J."/>
            <person name="Labutti K."/>
            <person name="Salamov A."/>
            <person name="Andreopoulos B."/>
            <person name="Baker S."/>
            <person name="Barry K."/>
            <person name="Bills G."/>
            <person name="Bluhm B."/>
            <person name="Cannon C."/>
            <person name="Castanera R."/>
            <person name="Culley D."/>
            <person name="Daum C."/>
            <person name="Ezra D."/>
            <person name="Gonzalez J."/>
            <person name="Henrissat B."/>
            <person name="Kuo A."/>
            <person name="Liang C."/>
            <person name="Lipzen A."/>
            <person name="Lutzoni F."/>
            <person name="Magnuson J."/>
            <person name="Mondo S."/>
            <person name="Nolan M."/>
            <person name="Ohm R."/>
            <person name="Pangilinan J."/>
            <person name="Park H.-J."/>
            <person name="Ramirez L."/>
            <person name="Alfaro M."/>
            <person name="Sun H."/>
            <person name="Tritt A."/>
            <person name="Yoshinaga Y."/>
            <person name="Zwiers L.-H."/>
            <person name="Turgeon B."/>
            <person name="Goodwin S."/>
            <person name="Spatafora J."/>
            <person name="Crous P."/>
            <person name="Grigoriev I."/>
        </authorList>
    </citation>
    <scope>NUCLEOTIDE SEQUENCE</scope>
    <source>
        <strain evidence="10">Tuck. ex Michener</strain>
    </source>
</reference>
<evidence type="ECO:0000313" key="10">
    <source>
        <dbReference type="EMBL" id="KAF2238312.1"/>
    </source>
</evidence>
<protein>
    <recommendedName>
        <fullName evidence="3">ubiquitinyl hydrolase 1</fullName>
        <ecNumber evidence="3">3.4.19.12</ecNumber>
    </recommendedName>
</protein>
<keyword evidence="11" id="KW-1185">Reference proteome</keyword>
<organism evidence="10 11">
    <name type="scientific">Viridothelium virens</name>
    <name type="common">Speckled blister lichen</name>
    <name type="synonym">Trypethelium virens</name>
    <dbReference type="NCBI Taxonomy" id="1048519"/>
    <lineage>
        <taxon>Eukaryota</taxon>
        <taxon>Fungi</taxon>
        <taxon>Dikarya</taxon>
        <taxon>Ascomycota</taxon>
        <taxon>Pezizomycotina</taxon>
        <taxon>Dothideomycetes</taxon>
        <taxon>Dothideomycetes incertae sedis</taxon>
        <taxon>Trypetheliales</taxon>
        <taxon>Trypetheliaceae</taxon>
        <taxon>Viridothelium</taxon>
    </lineage>
</organism>
<dbReference type="PROSITE" id="PS50235">
    <property type="entry name" value="USP_3"/>
    <property type="match status" value="1"/>
</dbReference>